<dbReference type="PANTHER" id="PTHR11061">
    <property type="entry name" value="RNA M5U METHYLTRANSFERASE"/>
    <property type="match status" value="1"/>
</dbReference>
<dbReference type="PROSITE" id="PS51687">
    <property type="entry name" value="SAM_MT_RNA_M5U"/>
    <property type="match status" value="1"/>
</dbReference>
<dbReference type="InterPro" id="IPR002792">
    <property type="entry name" value="TRAM_dom"/>
</dbReference>
<reference evidence="6 7" key="1">
    <citation type="journal article" date="2019" name="Int. J. Syst. Evol. Microbiol.">
        <title>The Global Catalogue of Microorganisms (GCM) 10K type strain sequencing project: providing services to taxonomists for standard genome sequencing and annotation.</title>
        <authorList>
            <consortium name="The Broad Institute Genomics Platform"/>
            <consortium name="The Broad Institute Genome Sequencing Center for Infectious Disease"/>
            <person name="Wu L."/>
            <person name="Ma J."/>
        </authorList>
    </citation>
    <scope>NUCLEOTIDE SEQUENCE [LARGE SCALE GENOMIC DNA]</scope>
    <source>
        <strain evidence="6 7">JCM 13249</strain>
    </source>
</reference>
<dbReference type="PANTHER" id="PTHR11061:SF30">
    <property type="entry name" value="TRNA (URACIL(54)-C(5))-METHYLTRANSFERASE"/>
    <property type="match status" value="1"/>
</dbReference>
<dbReference type="Pfam" id="PF01938">
    <property type="entry name" value="TRAM"/>
    <property type="match status" value="1"/>
</dbReference>
<feature type="domain" description="TRAM" evidence="5">
    <location>
        <begin position="14"/>
        <end position="72"/>
    </location>
</feature>
<name>A0ABN2L1H4_9ACTN</name>
<feature type="active site" description="Nucleophile" evidence="4">
    <location>
        <position position="390"/>
    </location>
</feature>
<evidence type="ECO:0000256" key="4">
    <source>
        <dbReference type="PROSITE-ProRule" id="PRU01024"/>
    </source>
</evidence>
<keyword evidence="2 4" id="KW-0808">Transferase</keyword>
<sequence length="433" mass="45838">MTVDHPVADPDLLDELVGAEIECEVGPVAHGGHCVARVDGRVVFVRHALPGERVRAVVTEVRRGYLRADAVTVLAASADRVAPPCPYAGPGRCGGCDFQHATLAAQRALKTSVVREQLQRLGGLTPDQVDALGVAVVPLDDSSSEGFGWRTRVQYTVDAAGRVGFTLHRSHEVIPVDRCLIASPAVQSATVDGIPVTSRPWPDADRVEVVAATQAAGGGSAGGGGAPAASVVVERGRERRVVAGPATVREHVGGREWELAAGGFWQVHPAAAATFADTVVELLDPRVGERAWDLYGGAGLFAAALAPRLGATGRLTVVESDPRAVAVGRRALDDLWNVRFVHAPVERALRDRRWTSVDLVVLDPPRAGAGRQVVDAIVARSPRAVAYVACDPAALARDVRTFTERGWQLAALRAFDAFPQTHHVECVALLTPR</sequence>
<dbReference type="SUPFAM" id="SSF53335">
    <property type="entry name" value="S-adenosyl-L-methionine-dependent methyltransferases"/>
    <property type="match status" value="1"/>
</dbReference>
<feature type="binding site" evidence="4">
    <location>
        <position position="295"/>
    </location>
    <ligand>
        <name>S-adenosyl-L-methionine</name>
        <dbReference type="ChEBI" id="CHEBI:59789"/>
    </ligand>
</feature>
<evidence type="ECO:0000313" key="6">
    <source>
        <dbReference type="EMBL" id="GAA1770682.1"/>
    </source>
</evidence>
<dbReference type="PROSITE" id="PS50926">
    <property type="entry name" value="TRAM"/>
    <property type="match status" value="1"/>
</dbReference>
<dbReference type="Pfam" id="PF05958">
    <property type="entry name" value="tRNA_U5-meth_tr"/>
    <property type="match status" value="1"/>
</dbReference>
<comment type="caution">
    <text evidence="6">The sequence shown here is derived from an EMBL/GenBank/DDBJ whole genome shotgun (WGS) entry which is preliminary data.</text>
</comment>
<dbReference type="EMBL" id="BAAALS010000029">
    <property type="protein sequence ID" value="GAA1770682.1"/>
    <property type="molecule type" value="Genomic_DNA"/>
</dbReference>
<dbReference type="InterPro" id="IPR029063">
    <property type="entry name" value="SAM-dependent_MTases_sf"/>
</dbReference>
<dbReference type="InterPro" id="IPR030391">
    <property type="entry name" value="MeTrfase_TrmA_CS"/>
</dbReference>
<organism evidence="6 7">
    <name type="scientific">Luedemannella helvata</name>
    <dbReference type="NCBI Taxonomy" id="349315"/>
    <lineage>
        <taxon>Bacteria</taxon>
        <taxon>Bacillati</taxon>
        <taxon>Actinomycetota</taxon>
        <taxon>Actinomycetes</taxon>
        <taxon>Micromonosporales</taxon>
        <taxon>Micromonosporaceae</taxon>
        <taxon>Luedemannella</taxon>
    </lineage>
</organism>
<keyword evidence="3 4" id="KW-0949">S-adenosyl-L-methionine</keyword>
<comment type="similarity">
    <text evidence="4">Belongs to the class I-like SAM-binding methyltransferase superfamily. RNA M5U methyltransferase family.</text>
</comment>
<evidence type="ECO:0000256" key="3">
    <source>
        <dbReference type="ARBA" id="ARBA00022691"/>
    </source>
</evidence>
<feature type="binding site" evidence="4">
    <location>
        <position position="266"/>
    </location>
    <ligand>
        <name>S-adenosyl-L-methionine</name>
        <dbReference type="ChEBI" id="CHEBI:59789"/>
    </ligand>
</feature>
<dbReference type="Proteomes" id="UP001500655">
    <property type="component" value="Unassembled WGS sequence"/>
</dbReference>
<dbReference type="PROSITE" id="PS01231">
    <property type="entry name" value="TRMA_2"/>
    <property type="match status" value="1"/>
</dbReference>
<feature type="binding site" evidence="4">
    <location>
        <position position="319"/>
    </location>
    <ligand>
        <name>S-adenosyl-L-methionine</name>
        <dbReference type="ChEBI" id="CHEBI:59789"/>
    </ligand>
</feature>
<keyword evidence="1 4" id="KW-0489">Methyltransferase</keyword>
<evidence type="ECO:0000259" key="5">
    <source>
        <dbReference type="PROSITE" id="PS50926"/>
    </source>
</evidence>
<dbReference type="Gene3D" id="2.40.50.140">
    <property type="entry name" value="Nucleic acid-binding proteins"/>
    <property type="match status" value="1"/>
</dbReference>
<accession>A0ABN2L1H4</accession>
<protein>
    <submittedName>
        <fullName evidence="6">TRAM domain-containing protein</fullName>
    </submittedName>
</protein>
<feature type="binding site" evidence="4">
    <location>
        <position position="363"/>
    </location>
    <ligand>
        <name>S-adenosyl-L-methionine</name>
        <dbReference type="ChEBI" id="CHEBI:59789"/>
    </ligand>
</feature>
<evidence type="ECO:0000256" key="2">
    <source>
        <dbReference type="ARBA" id="ARBA00022679"/>
    </source>
</evidence>
<gene>
    <name evidence="6" type="ORF">GCM10009681_47620</name>
</gene>
<dbReference type="InterPro" id="IPR010280">
    <property type="entry name" value="U5_MeTrfase_fam"/>
</dbReference>
<proteinExistence type="inferred from homology"/>
<evidence type="ECO:0000313" key="7">
    <source>
        <dbReference type="Proteomes" id="UP001500655"/>
    </source>
</evidence>
<dbReference type="RefSeq" id="WP_344086223.1">
    <property type="nucleotide sequence ID" value="NZ_BAAALS010000029.1"/>
</dbReference>
<keyword evidence="7" id="KW-1185">Reference proteome</keyword>
<dbReference type="InterPro" id="IPR012340">
    <property type="entry name" value="NA-bd_OB-fold"/>
</dbReference>
<dbReference type="SUPFAM" id="SSF50249">
    <property type="entry name" value="Nucleic acid-binding proteins"/>
    <property type="match status" value="1"/>
</dbReference>
<dbReference type="Gene3D" id="3.40.50.150">
    <property type="entry name" value="Vaccinia Virus protein VP39"/>
    <property type="match status" value="1"/>
</dbReference>
<evidence type="ECO:0000256" key="1">
    <source>
        <dbReference type="ARBA" id="ARBA00022603"/>
    </source>
</evidence>